<protein>
    <submittedName>
        <fullName evidence="2">Antibiotic biosynthesis monooxygenase</fullName>
    </submittedName>
</protein>
<name>A0A972FTU1_9FLAO</name>
<dbReference type="InterPro" id="IPR052936">
    <property type="entry name" value="Jasmonate_Hydroxylase-like"/>
</dbReference>
<dbReference type="Gene3D" id="3.30.70.100">
    <property type="match status" value="1"/>
</dbReference>
<comment type="caution">
    <text evidence="2">The sequence shown here is derived from an EMBL/GenBank/DDBJ whole genome shotgun (WGS) entry which is preliminary data.</text>
</comment>
<dbReference type="AlphaFoldDB" id="A0A972FTU1"/>
<dbReference type="SUPFAM" id="SSF54909">
    <property type="entry name" value="Dimeric alpha+beta barrel"/>
    <property type="match status" value="1"/>
</dbReference>
<evidence type="ECO:0000259" key="1">
    <source>
        <dbReference type="Pfam" id="PF03992"/>
    </source>
</evidence>
<dbReference type="InterPro" id="IPR007138">
    <property type="entry name" value="ABM_dom"/>
</dbReference>
<dbReference type="InterPro" id="IPR011008">
    <property type="entry name" value="Dimeric_a/b-barrel"/>
</dbReference>
<reference evidence="2" key="1">
    <citation type="submission" date="2020-02" db="EMBL/GenBank/DDBJ databases">
        <title>Flavobacterium sp. genome.</title>
        <authorList>
            <person name="Jung H.S."/>
            <person name="Baek J.H."/>
            <person name="Jeon C.O."/>
        </authorList>
    </citation>
    <scope>NUCLEOTIDE SEQUENCE</scope>
    <source>
        <strain evidence="2">SE-s28</strain>
    </source>
</reference>
<sequence>MYYAVIFRSTRTTTNDGYADTANRMVELAREQSGFLGVESARNDIGITVSYWKDLDSISAWKQNAEHLLAQEKGQTQWYENYIVRIAKVEREYSFGDSGI</sequence>
<organism evidence="2 3">
    <name type="scientific">Flavobacterium silvaticum</name>
    <dbReference type="NCBI Taxonomy" id="1852020"/>
    <lineage>
        <taxon>Bacteria</taxon>
        <taxon>Pseudomonadati</taxon>
        <taxon>Bacteroidota</taxon>
        <taxon>Flavobacteriia</taxon>
        <taxon>Flavobacteriales</taxon>
        <taxon>Flavobacteriaceae</taxon>
        <taxon>Flavobacterium</taxon>
    </lineage>
</organism>
<dbReference type="Pfam" id="PF03992">
    <property type="entry name" value="ABM"/>
    <property type="match status" value="1"/>
</dbReference>
<accession>A0A972FTU1</accession>
<dbReference type="GO" id="GO:0004497">
    <property type="term" value="F:monooxygenase activity"/>
    <property type="evidence" value="ECO:0007669"/>
    <property type="project" value="UniProtKB-KW"/>
</dbReference>
<keyword evidence="3" id="KW-1185">Reference proteome</keyword>
<keyword evidence="2" id="KW-0560">Oxidoreductase</keyword>
<gene>
    <name evidence="2" type="ORF">G6047_14305</name>
</gene>
<feature type="domain" description="ABM" evidence="1">
    <location>
        <begin position="1"/>
        <end position="72"/>
    </location>
</feature>
<dbReference type="PANTHER" id="PTHR37811">
    <property type="entry name" value="BLL5343 PROTEIN"/>
    <property type="match status" value="1"/>
</dbReference>
<evidence type="ECO:0000313" key="2">
    <source>
        <dbReference type="EMBL" id="NMH29209.1"/>
    </source>
</evidence>
<dbReference type="EMBL" id="JAAMPU010000108">
    <property type="protein sequence ID" value="NMH29209.1"/>
    <property type="molecule type" value="Genomic_DNA"/>
</dbReference>
<keyword evidence="2" id="KW-0503">Monooxygenase</keyword>
<proteinExistence type="predicted"/>
<dbReference type="PANTHER" id="PTHR37811:SF2">
    <property type="entry name" value="ABM DOMAIN-CONTAINING PROTEIN"/>
    <property type="match status" value="1"/>
</dbReference>
<evidence type="ECO:0000313" key="3">
    <source>
        <dbReference type="Proteomes" id="UP000712080"/>
    </source>
</evidence>
<dbReference type="Proteomes" id="UP000712080">
    <property type="component" value="Unassembled WGS sequence"/>
</dbReference>